<dbReference type="AlphaFoldDB" id="A0A1I1B4R8"/>
<reference evidence="3" key="1">
    <citation type="submission" date="2016-10" db="EMBL/GenBank/DDBJ databases">
        <authorList>
            <person name="de Groot N.N."/>
        </authorList>
    </citation>
    <scope>NUCLEOTIDE SEQUENCE [LARGE SCALE GENOMIC DNA]</scope>
    <source>
        <strain evidence="3">CGMCC 1.10697</strain>
    </source>
</reference>
<keyword evidence="5" id="KW-1185">Reference proteome</keyword>
<name>A0A1I1B4R8_9ACTN</name>
<evidence type="ECO:0000313" key="3">
    <source>
        <dbReference type="EMBL" id="SFB44636.1"/>
    </source>
</evidence>
<organism evidence="3 4">
    <name type="scientific">Nocardioides alpinus</name>
    <dbReference type="NCBI Taxonomy" id="748909"/>
    <lineage>
        <taxon>Bacteria</taxon>
        <taxon>Bacillati</taxon>
        <taxon>Actinomycetota</taxon>
        <taxon>Actinomycetes</taxon>
        <taxon>Propionibacteriales</taxon>
        <taxon>Nocardioidaceae</taxon>
        <taxon>Nocardioides</taxon>
    </lineage>
</organism>
<dbReference type="EMBL" id="PJBV01000020">
    <property type="protein sequence ID" value="PKH40157.1"/>
    <property type="molecule type" value="Genomic_DNA"/>
</dbReference>
<dbReference type="EMBL" id="FOKC01000013">
    <property type="protein sequence ID" value="SFB44636.1"/>
    <property type="molecule type" value="Genomic_DNA"/>
</dbReference>
<dbReference type="Proteomes" id="UP000199113">
    <property type="component" value="Unassembled WGS sequence"/>
</dbReference>
<proteinExistence type="predicted"/>
<evidence type="ECO:0000256" key="1">
    <source>
        <dbReference type="SAM" id="MobiDB-lite"/>
    </source>
</evidence>
<evidence type="ECO:0000313" key="2">
    <source>
        <dbReference type="EMBL" id="PKH40157.1"/>
    </source>
</evidence>
<evidence type="ECO:0000313" key="5">
    <source>
        <dbReference type="Proteomes" id="UP000233565"/>
    </source>
</evidence>
<feature type="region of interest" description="Disordered" evidence="1">
    <location>
        <begin position="170"/>
        <end position="189"/>
    </location>
</feature>
<evidence type="ECO:0000313" key="4">
    <source>
        <dbReference type="Proteomes" id="UP000199113"/>
    </source>
</evidence>
<dbReference type="Proteomes" id="UP000233565">
    <property type="component" value="Unassembled WGS sequence"/>
</dbReference>
<dbReference type="RefSeq" id="WP_091201285.1">
    <property type="nucleotide sequence ID" value="NZ_FOKC01000013.1"/>
</dbReference>
<feature type="region of interest" description="Disordered" evidence="1">
    <location>
        <begin position="499"/>
        <end position="528"/>
    </location>
</feature>
<gene>
    <name evidence="2" type="ORF">CXG46_13445</name>
    <name evidence="3" type="ORF">SAMN05192575_11320</name>
</gene>
<accession>A0A1I1B4R8</accession>
<sequence length="528" mass="56133">MSEVPQVRFGGDQYHVVWTLAVLSPGIGLRPMAFMEHATTALDDQPILDDLVELRAVDLPGGLDPLSLSSWLAGAVRREFSLATIGQSATYLEILFLRMTWESFDEDYLAPAIASLEATDVPVGVRSTAIARRDGAEGWPEVEQVTVAFIKELDLLADRYQGGMLSALPNPSAAAPIETSVEEVDRGTAPDQPLVAPLVELAVSIEDTSRPLSVAASIADYPPGEGDRGEFETALGADTALTGVSQTATSRTSSRDSADLEMTVPPADVFKSNPPNPLAIPAGVSEVDRSSDGASPPALPPPGPPRVIRLIYFVILGDAMESGLKRRQHRILRDLVAASSADRLRDTAARVVLCDDGIASQTELGAVTATLFARPVASAQLQGSGVLDVVKCCHELKDLIRRDSESLAYGGLGAGETTIVVIPGDVPPSDTSTLAAVRGLGEGADLLWVLAGNVMSIMPEAYLRNDWGHEVIHDHPEVHREFARKLRIAATAGIEGELDAGPDLGAQTGLGRRLASRLSHRRKTPPKR</sequence>
<feature type="region of interest" description="Disordered" evidence="1">
    <location>
        <begin position="239"/>
        <end position="302"/>
    </location>
</feature>
<protein>
    <submittedName>
        <fullName evidence="3">Uncharacterized protein</fullName>
    </submittedName>
</protein>
<reference evidence="2 5" key="2">
    <citation type="submission" date="2017-12" db="EMBL/GenBank/DDBJ databases">
        <title>Pharmacopeia of the Arctic Ocean.</title>
        <authorList>
            <person name="Collins E."/>
            <person name="Ducluzeau A.-L."/>
        </authorList>
    </citation>
    <scope>NUCLEOTIDE SEQUENCE [LARGE SCALE GENOMIC DNA]</scope>
    <source>
        <strain evidence="2 5">DSM 23325</strain>
    </source>
</reference>
<feature type="compositionally biased region" description="Basic residues" evidence="1">
    <location>
        <begin position="514"/>
        <end position="528"/>
    </location>
</feature>